<gene>
    <name evidence="2" type="ORF">NQ315_001540</name>
</gene>
<dbReference type="Pfam" id="PF00106">
    <property type="entry name" value="adh_short"/>
    <property type="match status" value="1"/>
</dbReference>
<sequence length="299" mass="32892">MAVNPLTKIALVTGANTGMGYQTALALASRSFKVIMADKDDQTESSRKLIQASFNDNIVTKHLNLASFNSIRSFVDQLTSEEQRLDVLVNNAGVFCMKNRATCDGLDGVMQVNHFGPFLLTNLLVELLGKSEYGGRIIFVTSSGAFFHDLTLKSLLEPKVFTPNLLSTALNYYNSKLCNMIASKGFAERLKQCSNITSNCLHPGMTNTSFLVKTGTEENCFETVAKRITKTALRYSTSEASNSAGLAVFLAASNSMRGTSGEYFVNYRAHRQPSVLDNAEFCNRIWSESEKLVGLNKIR</sequence>
<dbReference type="EMBL" id="JANEYG010000005">
    <property type="protein sequence ID" value="KAJ8922992.1"/>
    <property type="molecule type" value="Genomic_DNA"/>
</dbReference>
<dbReference type="SUPFAM" id="SSF51735">
    <property type="entry name" value="NAD(P)-binding Rossmann-fold domains"/>
    <property type="match status" value="1"/>
</dbReference>
<dbReference type="PRINTS" id="PR00081">
    <property type="entry name" value="GDHRDH"/>
</dbReference>
<accession>A0AAV8W9J2</accession>
<keyword evidence="3" id="KW-1185">Reference proteome</keyword>
<dbReference type="GO" id="GO:0016491">
    <property type="term" value="F:oxidoreductase activity"/>
    <property type="evidence" value="ECO:0007669"/>
    <property type="project" value="UniProtKB-KW"/>
</dbReference>
<protein>
    <submittedName>
        <fullName evidence="2">Uncharacterized protein</fullName>
    </submittedName>
</protein>
<comment type="caution">
    <text evidence="2">The sequence shown here is derived from an EMBL/GenBank/DDBJ whole genome shotgun (WGS) entry which is preliminary data.</text>
</comment>
<name>A0AAV8W9J2_9CUCU</name>
<evidence type="ECO:0000313" key="2">
    <source>
        <dbReference type="EMBL" id="KAJ8922992.1"/>
    </source>
</evidence>
<dbReference type="InterPro" id="IPR002347">
    <property type="entry name" value="SDR_fam"/>
</dbReference>
<keyword evidence="1" id="KW-0560">Oxidoreductase</keyword>
<dbReference type="AlphaFoldDB" id="A0AAV8W9J2"/>
<dbReference type="PANTHER" id="PTHR43157:SF31">
    <property type="entry name" value="PHOSPHATIDYLINOSITOL-GLYCAN BIOSYNTHESIS CLASS F PROTEIN"/>
    <property type="match status" value="1"/>
</dbReference>
<evidence type="ECO:0000313" key="3">
    <source>
        <dbReference type="Proteomes" id="UP001159042"/>
    </source>
</evidence>
<proteinExistence type="predicted"/>
<evidence type="ECO:0000256" key="1">
    <source>
        <dbReference type="ARBA" id="ARBA00023002"/>
    </source>
</evidence>
<dbReference type="Proteomes" id="UP001159042">
    <property type="component" value="Unassembled WGS sequence"/>
</dbReference>
<organism evidence="2 3">
    <name type="scientific">Exocentrus adspersus</name>
    <dbReference type="NCBI Taxonomy" id="1586481"/>
    <lineage>
        <taxon>Eukaryota</taxon>
        <taxon>Metazoa</taxon>
        <taxon>Ecdysozoa</taxon>
        <taxon>Arthropoda</taxon>
        <taxon>Hexapoda</taxon>
        <taxon>Insecta</taxon>
        <taxon>Pterygota</taxon>
        <taxon>Neoptera</taxon>
        <taxon>Endopterygota</taxon>
        <taxon>Coleoptera</taxon>
        <taxon>Polyphaga</taxon>
        <taxon>Cucujiformia</taxon>
        <taxon>Chrysomeloidea</taxon>
        <taxon>Cerambycidae</taxon>
        <taxon>Lamiinae</taxon>
        <taxon>Acanthocinini</taxon>
        <taxon>Exocentrus</taxon>
    </lineage>
</organism>
<dbReference type="PANTHER" id="PTHR43157">
    <property type="entry name" value="PHOSPHATIDYLINOSITOL-GLYCAN BIOSYNTHESIS CLASS F PROTEIN-RELATED"/>
    <property type="match status" value="1"/>
</dbReference>
<reference evidence="2 3" key="1">
    <citation type="journal article" date="2023" name="Insect Mol. Biol.">
        <title>Genome sequencing provides insights into the evolution of gene families encoding plant cell wall-degrading enzymes in longhorned beetles.</title>
        <authorList>
            <person name="Shin N.R."/>
            <person name="Okamura Y."/>
            <person name="Kirsch R."/>
            <person name="Pauchet Y."/>
        </authorList>
    </citation>
    <scope>NUCLEOTIDE SEQUENCE [LARGE SCALE GENOMIC DNA]</scope>
    <source>
        <strain evidence="2">EAD_L_NR</strain>
    </source>
</reference>
<dbReference type="Gene3D" id="3.40.50.720">
    <property type="entry name" value="NAD(P)-binding Rossmann-like Domain"/>
    <property type="match status" value="1"/>
</dbReference>
<dbReference type="InterPro" id="IPR036291">
    <property type="entry name" value="NAD(P)-bd_dom_sf"/>
</dbReference>